<protein>
    <submittedName>
        <fullName evidence="1">Uncharacterized protein</fullName>
    </submittedName>
</protein>
<proteinExistence type="predicted"/>
<name>A0AAV7J6F7_COTGL</name>
<evidence type="ECO:0000313" key="1">
    <source>
        <dbReference type="EMBL" id="KAH0567367.1"/>
    </source>
</evidence>
<keyword evidence="2" id="KW-1185">Reference proteome</keyword>
<dbReference type="AlphaFoldDB" id="A0AAV7J6F7"/>
<accession>A0AAV7J6F7</accession>
<comment type="caution">
    <text evidence="1">The sequence shown here is derived from an EMBL/GenBank/DDBJ whole genome shotgun (WGS) entry which is preliminary data.</text>
</comment>
<sequence length="107" mass="12831">MGVNRVLEENKEMVRGTYVDEIIRLEEPFYELRKVKSLMDKCNKKLNLYHRTSCIIRKVDIMKISIIVLCNNMDTLKVVAVIEQLRLCRQIQWNKYYYTLQRSPMTA</sequence>
<reference evidence="1 2" key="1">
    <citation type="journal article" date="2021" name="J. Hered.">
        <title>A chromosome-level genome assembly of the parasitoid wasp, Cotesia glomerata (Hymenoptera: Braconidae).</title>
        <authorList>
            <person name="Pinto B.J."/>
            <person name="Weis J.J."/>
            <person name="Gamble T."/>
            <person name="Ode P.J."/>
            <person name="Paul R."/>
            <person name="Zaspel J.M."/>
        </authorList>
    </citation>
    <scope>NUCLEOTIDE SEQUENCE [LARGE SCALE GENOMIC DNA]</scope>
    <source>
        <strain evidence="1">CgM1</strain>
    </source>
</reference>
<dbReference type="Proteomes" id="UP000826195">
    <property type="component" value="Unassembled WGS sequence"/>
</dbReference>
<dbReference type="EMBL" id="JAHXZJ010000001">
    <property type="protein sequence ID" value="KAH0567367.1"/>
    <property type="molecule type" value="Genomic_DNA"/>
</dbReference>
<gene>
    <name evidence="1" type="ORF">KQX54_008815</name>
</gene>
<organism evidence="1 2">
    <name type="scientific">Cotesia glomerata</name>
    <name type="common">Lepidopteran parasitic wasp</name>
    <name type="synonym">Apanteles glomeratus</name>
    <dbReference type="NCBI Taxonomy" id="32391"/>
    <lineage>
        <taxon>Eukaryota</taxon>
        <taxon>Metazoa</taxon>
        <taxon>Ecdysozoa</taxon>
        <taxon>Arthropoda</taxon>
        <taxon>Hexapoda</taxon>
        <taxon>Insecta</taxon>
        <taxon>Pterygota</taxon>
        <taxon>Neoptera</taxon>
        <taxon>Endopterygota</taxon>
        <taxon>Hymenoptera</taxon>
        <taxon>Apocrita</taxon>
        <taxon>Ichneumonoidea</taxon>
        <taxon>Braconidae</taxon>
        <taxon>Microgastrinae</taxon>
        <taxon>Cotesia</taxon>
    </lineage>
</organism>
<evidence type="ECO:0000313" key="2">
    <source>
        <dbReference type="Proteomes" id="UP000826195"/>
    </source>
</evidence>